<organism evidence="2 3">
    <name type="scientific">Striga asiatica</name>
    <name type="common">Asiatic witchweed</name>
    <name type="synonym">Buchnera asiatica</name>
    <dbReference type="NCBI Taxonomy" id="4170"/>
    <lineage>
        <taxon>Eukaryota</taxon>
        <taxon>Viridiplantae</taxon>
        <taxon>Streptophyta</taxon>
        <taxon>Embryophyta</taxon>
        <taxon>Tracheophyta</taxon>
        <taxon>Spermatophyta</taxon>
        <taxon>Magnoliopsida</taxon>
        <taxon>eudicotyledons</taxon>
        <taxon>Gunneridae</taxon>
        <taxon>Pentapetalae</taxon>
        <taxon>asterids</taxon>
        <taxon>lamiids</taxon>
        <taxon>Lamiales</taxon>
        <taxon>Orobanchaceae</taxon>
        <taxon>Buchnereae</taxon>
        <taxon>Striga</taxon>
    </lineage>
</organism>
<dbReference type="PANTHER" id="PTHR31642:SF9">
    <property type="entry name" value="BENZYL ALCOHOL O-BENZOYLTRANSFERASE"/>
    <property type="match status" value="1"/>
</dbReference>
<protein>
    <submittedName>
        <fullName evidence="2">HXXXD-type acyl-transferase family protein</fullName>
    </submittedName>
</protein>
<keyword evidence="2" id="KW-0808">Transferase</keyword>
<dbReference type="AlphaFoldDB" id="A0A5A7PW04"/>
<evidence type="ECO:0000313" key="3">
    <source>
        <dbReference type="Proteomes" id="UP000325081"/>
    </source>
</evidence>
<accession>A0A5A7PW04</accession>
<comment type="caution">
    <text evidence="2">The sequence shown here is derived from an EMBL/GenBank/DDBJ whole genome shotgun (WGS) entry which is preliminary data.</text>
</comment>
<name>A0A5A7PW04_STRAF</name>
<dbReference type="InterPro" id="IPR023213">
    <property type="entry name" value="CAT-like_dom_sf"/>
</dbReference>
<dbReference type="Pfam" id="PF02458">
    <property type="entry name" value="Transferase"/>
    <property type="match status" value="1"/>
</dbReference>
<evidence type="ECO:0000256" key="1">
    <source>
        <dbReference type="ARBA" id="ARBA00009861"/>
    </source>
</evidence>
<dbReference type="EMBL" id="BKCP01005283">
    <property type="protein sequence ID" value="GER37053.1"/>
    <property type="molecule type" value="Genomic_DNA"/>
</dbReference>
<dbReference type="Proteomes" id="UP000325081">
    <property type="component" value="Unassembled WGS sequence"/>
</dbReference>
<reference evidence="3" key="1">
    <citation type="journal article" date="2019" name="Curr. Biol.">
        <title>Genome Sequence of Striga asiatica Provides Insight into the Evolution of Plant Parasitism.</title>
        <authorList>
            <person name="Yoshida S."/>
            <person name="Kim S."/>
            <person name="Wafula E.K."/>
            <person name="Tanskanen J."/>
            <person name="Kim Y.M."/>
            <person name="Honaas L."/>
            <person name="Yang Z."/>
            <person name="Spallek T."/>
            <person name="Conn C.E."/>
            <person name="Ichihashi Y."/>
            <person name="Cheong K."/>
            <person name="Cui S."/>
            <person name="Der J.P."/>
            <person name="Gundlach H."/>
            <person name="Jiao Y."/>
            <person name="Hori C."/>
            <person name="Ishida J.K."/>
            <person name="Kasahara H."/>
            <person name="Kiba T."/>
            <person name="Kim M.S."/>
            <person name="Koo N."/>
            <person name="Laohavisit A."/>
            <person name="Lee Y.H."/>
            <person name="Lumba S."/>
            <person name="McCourt P."/>
            <person name="Mortimer J.C."/>
            <person name="Mutuku J.M."/>
            <person name="Nomura T."/>
            <person name="Sasaki-Sekimoto Y."/>
            <person name="Seto Y."/>
            <person name="Wang Y."/>
            <person name="Wakatake T."/>
            <person name="Sakakibara H."/>
            <person name="Demura T."/>
            <person name="Yamaguchi S."/>
            <person name="Yoneyama K."/>
            <person name="Manabe R.I."/>
            <person name="Nelson D.C."/>
            <person name="Schulman A.H."/>
            <person name="Timko M.P."/>
            <person name="dePamphilis C.W."/>
            <person name="Choi D."/>
            <person name="Shirasu K."/>
        </authorList>
    </citation>
    <scope>NUCLEOTIDE SEQUENCE [LARGE SCALE GENOMIC DNA]</scope>
    <source>
        <strain evidence="3">cv. UVA1</strain>
    </source>
</reference>
<gene>
    <name evidence="2" type="ORF">STAS_13435</name>
</gene>
<comment type="similarity">
    <text evidence="1">Belongs to the plant acyltransferase family.</text>
</comment>
<evidence type="ECO:0000313" key="2">
    <source>
        <dbReference type="EMBL" id="GER37053.1"/>
    </source>
</evidence>
<keyword evidence="3" id="KW-1185">Reference proteome</keyword>
<dbReference type="Gene3D" id="3.30.559.10">
    <property type="entry name" value="Chloramphenicol acetyltransferase-like domain"/>
    <property type="match status" value="1"/>
</dbReference>
<dbReference type="OrthoDB" id="1483986at2759"/>
<sequence>MDAHERRGHRRPLNCLVDCRRRLDPPLPDGYYGNAVVWPATVSVATDLLGNPLKHAVELVRRAKSEASGEYVRSTIGRRKFPVTRTYEVSEFTRMGFDRVDYGIEGSPPTSYYSVSRDSKGEIMGILVPMCLPEKAMEVFEEELRVMLKGDANLSCEELGDGKSEIFIKSEL</sequence>
<dbReference type="InterPro" id="IPR050317">
    <property type="entry name" value="Plant_Fungal_Acyltransferase"/>
</dbReference>
<dbReference type="PANTHER" id="PTHR31642">
    <property type="entry name" value="TRICHOTHECENE 3-O-ACETYLTRANSFERASE"/>
    <property type="match status" value="1"/>
</dbReference>
<proteinExistence type="inferred from homology"/>
<dbReference type="GO" id="GO:0016747">
    <property type="term" value="F:acyltransferase activity, transferring groups other than amino-acyl groups"/>
    <property type="evidence" value="ECO:0007669"/>
    <property type="project" value="TreeGrafter"/>
</dbReference>